<dbReference type="PANTHER" id="PTHR43080:SF2">
    <property type="entry name" value="CBS DOMAIN-CONTAINING PROTEIN"/>
    <property type="match status" value="1"/>
</dbReference>
<dbReference type="InterPro" id="IPR051257">
    <property type="entry name" value="Diverse_CBS-Domain"/>
</dbReference>
<dbReference type="SUPFAM" id="SSF54631">
    <property type="entry name" value="CBS-domain pair"/>
    <property type="match status" value="1"/>
</dbReference>
<dbReference type="Pfam" id="PF00571">
    <property type="entry name" value="CBS"/>
    <property type="match status" value="2"/>
</dbReference>
<evidence type="ECO:0000256" key="1">
    <source>
        <dbReference type="ARBA" id="ARBA00023122"/>
    </source>
</evidence>
<gene>
    <name evidence="4" type="ORF">SAMN05443245_5687</name>
</gene>
<evidence type="ECO:0000313" key="4">
    <source>
        <dbReference type="EMBL" id="SDR41253.1"/>
    </source>
</evidence>
<proteinExistence type="predicted"/>
<evidence type="ECO:0000259" key="3">
    <source>
        <dbReference type="PROSITE" id="PS51371"/>
    </source>
</evidence>
<organism evidence="4 5">
    <name type="scientific">Paraburkholderia fungorum</name>
    <dbReference type="NCBI Taxonomy" id="134537"/>
    <lineage>
        <taxon>Bacteria</taxon>
        <taxon>Pseudomonadati</taxon>
        <taxon>Pseudomonadota</taxon>
        <taxon>Betaproteobacteria</taxon>
        <taxon>Burkholderiales</taxon>
        <taxon>Burkholderiaceae</taxon>
        <taxon>Paraburkholderia</taxon>
    </lineage>
</organism>
<protein>
    <submittedName>
        <fullName evidence="4">Acetoin utilization protein AcuB</fullName>
    </submittedName>
</protein>
<dbReference type="AlphaFoldDB" id="A0A1H1IUB3"/>
<dbReference type="CDD" id="cd04584">
    <property type="entry name" value="CBS_pair_AcuB_like"/>
    <property type="match status" value="1"/>
</dbReference>
<dbReference type="EMBL" id="FNKP01000002">
    <property type="protein sequence ID" value="SDR41253.1"/>
    <property type="molecule type" value="Genomic_DNA"/>
</dbReference>
<keyword evidence="5" id="KW-1185">Reference proteome</keyword>
<dbReference type="PANTHER" id="PTHR43080">
    <property type="entry name" value="CBS DOMAIN-CONTAINING PROTEIN CBSX3, MITOCHONDRIAL"/>
    <property type="match status" value="1"/>
</dbReference>
<dbReference type="Gene3D" id="3.10.580.10">
    <property type="entry name" value="CBS-domain"/>
    <property type="match status" value="1"/>
</dbReference>
<dbReference type="PROSITE" id="PS51371">
    <property type="entry name" value="CBS"/>
    <property type="match status" value="2"/>
</dbReference>
<keyword evidence="1 2" id="KW-0129">CBS domain</keyword>
<dbReference type="SMART" id="SM00116">
    <property type="entry name" value="CBS"/>
    <property type="match status" value="2"/>
</dbReference>
<reference evidence="5" key="1">
    <citation type="submission" date="2016-10" db="EMBL/GenBank/DDBJ databases">
        <authorList>
            <person name="Varghese N."/>
        </authorList>
    </citation>
    <scope>NUCLEOTIDE SEQUENCE [LARGE SCALE GENOMIC DNA]</scope>
    <source>
        <strain evidence="5">GAS106B</strain>
    </source>
</reference>
<evidence type="ECO:0000256" key="2">
    <source>
        <dbReference type="PROSITE-ProRule" id="PRU00703"/>
    </source>
</evidence>
<feature type="domain" description="CBS" evidence="3">
    <location>
        <begin position="94"/>
        <end position="150"/>
    </location>
</feature>
<evidence type="ECO:0000313" key="5">
    <source>
        <dbReference type="Proteomes" id="UP000183487"/>
    </source>
</evidence>
<dbReference type="InterPro" id="IPR000644">
    <property type="entry name" value="CBS_dom"/>
</dbReference>
<dbReference type="InterPro" id="IPR046342">
    <property type="entry name" value="CBS_dom_sf"/>
</dbReference>
<sequence length="156" mass="17328">MRQLTTESESKNTMRIEEIMTPRVVTVGFDDTLASVKEIFDAVKFHHLLVVEDGELQGVVSDRDLLRAMSPFIGSVVETQRDVGTLGKRVHQIMSRKPVTLRPDASVEDAVRLFLAHEISCIPVVDEKFRPVGIVSWRDILRTMGGEANSAPADVA</sequence>
<dbReference type="Proteomes" id="UP000183487">
    <property type="component" value="Unassembled WGS sequence"/>
</dbReference>
<feature type="domain" description="CBS" evidence="3">
    <location>
        <begin position="20"/>
        <end position="76"/>
    </location>
</feature>
<name>A0A1H1IUB3_9BURK</name>
<accession>A0A1H1IUB3</accession>